<keyword evidence="4 9" id="KW-0689">Ribosomal protein</keyword>
<feature type="region of interest" description="Disordered" evidence="8">
    <location>
        <begin position="1"/>
        <end position="33"/>
    </location>
</feature>
<dbReference type="PANTHER" id="PTHR36427:SF3">
    <property type="entry name" value="LARGE RIBOSOMAL SUBUNIT PROTEIN UL1M"/>
    <property type="match status" value="1"/>
</dbReference>
<dbReference type="Pfam" id="PF00687">
    <property type="entry name" value="Ribosomal_L1"/>
    <property type="match status" value="1"/>
</dbReference>
<dbReference type="SUPFAM" id="SSF56808">
    <property type="entry name" value="Ribosomal protein L1"/>
    <property type="match status" value="1"/>
</dbReference>
<dbReference type="InterPro" id="IPR023674">
    <property type="entry name" value="Ribosomal_uL1-like"/>
</dbReference>
<dbReference type="PANTHER" id="PTHR36427">
    <property type="entry name" value="54S RIBOSOMAL PROTEIN L1, MITOCHONDRIAL"/>
    <property type="match status" value="1"/>
</dbReference>
<dbReference type="GO" id="GO:0006417">
    <property type="term" value="P:regulation of translation"/>
    <property type="evidence" value="ECO:0007669"/>
    <property type="project" value="UniProtKB-KW"/>
</dbReference>
<dbReference type="Gene3D" id="3.30.190.20">
    <property type="match status" value="2"/>
</dbReference>
<dbReference type="PATRIC" id="fig|1618356.3.peg.478"/>
<dbReference type="Proteomes" id="UP000034160">
    <property type="component" value="Unassembled WGS sequence"/>
</dbReference>
<accession>A0A0G0Y6A6</accession>
<feature type="compositionally biased region" description="Basic and acidic residues" evidence="8">
    <location>
        <begin position="15"/>
        <end position="33"/>
    </location>
</feature>
<evidence type="ECO:0000256" key="1">
    <source>
        <dbReference type="ARBA" id="ARBA00010531"/>
    </source>
</evidence>
<dbReference type="InterPro" id="IPR028364">
    <property type="entry name" value="Ribosomal_uL1/biogenesis"/>
</dbReference>
<dbReference type="CDD" id="cd00403">
    <property type="entry name" value="Ribosomal_L1"/>
    <property type="match status" value="1"/>
</dbReference>
<proteinExistence type="inferred from homology"/>
<reference evidence="9 10" key="1">
    <citation type="journal article" date="2015" name="Nature">
        <title>rRNA introns, odd ribosomes, and small enigmatic genomes across a large radiation of phyla.</title>
        <authorList>
            <person name="Brown C.T."/>
            <person name="Hug L.A."/>
            <person name="Thomas B.C."/>
            <person name="Sharon I."/>
            <person name="Castelle C.J."/>
            <person name="Singh A."/>
            <person name="Wilkins M.J."/>
            <person name="Williams K.H."/>
            <person name="Banfield J.F."/>
        </authorList>
    </citation>
    <scope>NUCLEOTIDE SEQUENCE [LARGE SCALE GENOMIC DNA]</scope>
</reference>
<comment type="similarity">
    <text evidence="1">Belongs to the universal ribosomal protein uL1 family.</text>
</comment>
<evidence type="ECO:0000256" key="3">
    <source>
        <dbReference type="ARBA" id="ARBA00022845"/>
    </source>
</evidence>
<evidence type="ECO:0000313" key="10">
    <source>
        <dbReference type="Proteomes" id="UP000034160"/>
    </source>
</evidence>
<evidence type="ECO:0000256" key="2">
    <source>
        <dbReference type="ARBA" id="ARBA00022491"/>
    </source>
</evidence>
<keyword evidence="5" id="KW-0687">Ribonucleoprotein</keyword>
<protein>
    <recommendedName>
        <fullName evidence="6">Large ribosomal subunit protein uL1</fullName>
    </recommendedName>
    <alternativeName>
        <fullName evidence="7">50S ribosomal protein L1</fullName>
    </alternativeName>
</protein>
<dbReference type="AlphaFoldDB" id="A0A0G0Y6A6"/>
<evidence type="ECO:0000256" key="7">
    <source>
        <dbReference type="ARBA" id="ARBA00035452"/>
    </source>
</evidence>
<keyword evidence="2" id="KW-0678">Repressor</keyword>
<sequence>MGKKKVSFLGSENEDALKAKKATQREQKKMREGKVVAPVAEITPVSETVTEKPIKKVRVRSKAYLAAKKQVDVNKNYSLEDALKLLHSISISKTNDTVELHINVKEPGLSREVTLPHPTGKTKSIAVANDETIAQIESGKTNFDVLLASPTQMAKLVKFAKILGPRGLMPNPKNGTVVTDPEAKAKIMANSNVVTLKTEKDTPVIHTIAGKLSMKDELLTSNINAILTALSGKITKIVLKSTMSPAIKLVVA</sequence>
<gene>
    <name evidence="9" type="ORF">UU93_C0008G0009</name>
</gene>
<dbReference type="STRING" id="1618356.UU93_C0008G0009"/>
<dbReference type="GO" id="GO:1990904">
    <property type="term" value="C:ribonucleoprotein complex"/>
    <property type="evidence" value="ECO:0007669"/>
    <property type="project" value="UniProtKB-KW"/>
</dbReference>
<evidence type="ECO:0000256" key="6">
    <source>
        <dbReference type="ARBA" id="ARBA00035241"/>
    </source>
</evidence>
<dbReference type="EMBL" id="LCCN01000008">
    <property type="protein sequence ID" value="KKS32247.1"/>
    <property type="molecule type" value="Genomic_DNA"/>
</dbReference>
<organism evidence="9 10">
    <name type="scientific">Candidatus Amesbacteria bacterium GW2011_GWA2_42_12</name>
    <dbReference type="NCBI Taxonomy" id="1618356"/>
    <lineage>
        <taxon>Bacteria</taxon>
        <taxon>Candidatus Amesiibacteriota</taxon>
    </lineage>
</organism>
<dbReference type="GO" id="GO:0005840">
    <property type="term" value="C:ribosome"/>
    <property type="evidence" value="ECO:0007669"/>
    <property type="project" value="UniProtKB-KW"/>
</dbReference>
<evidence type="ECO:0000256" key="4">
    <source>
        <dbReference type="ARBA" id="ARBA00022980"/>
    </source>
</evidence>
<name>A0A0G0Y6A6_9BACT</name>
<evidence type="ECO:0000256" key="5">
    <source>
        <dbReference type="ARBA" id="ARBA00023274"/>
    </source>
</evidence>
<comment type="caution">
    <text evidence="9">The sequence shown here is derived from an EMBL/GenBank/DDBJ whole genome shotgun (WGS) entry which is preliminary data.</text>
</comment>
<evidence type="ECO:0000256" key="8">
    <source>
        <dbReference type="SAM" id="MobiDB-lite"/>
    </source>
</evidence>
<evidence type="ECO:0000313" key="9">
    <source>
        <dbReference type="EMBL" id="KKS32247.1"/>
    </source>
</evidence>
<keyword evidence="3" id="KW-0810">Translation regulation</keyword>